<dbReference type="InterPro" id="IPR036922">
    <property type="entry name" value="Rieske_2Fe-2S_sf"/>
</dbReference>
<evidence type="ECO:0000259" key="12">
    <source>
        <dbReference type="PROSITE" id="PS51296"/>
    </source>
</evidence>
<evidence type="ECO:0000256" key="1">
    <source>
        <dbReference type="ARBA" id="ARBA00004167"/>
    </source>
</evidence>
<keyword evidence="9" id="KW-0472">Membrane</keyword>
<evidence type="ECO:0000256" key="3">
    <source>
        <dbReference type="ARBA" id="ARBA00022692"/>
    </source>
</evidence>
<reference evidence="13" key="1">
    <citation type="submission" date="2018-11" db="EMBL/GenBank/DDBJ databases">
        <authorList>
            <consortium name="Pathogen Informatics"/>
        </authorList>
    </citation>
    <scope>NUCLEOTIDE SEQUENCE</scope>
</reference>
<evidence type="ECO:0000313" key="14">
    <source>
        <dbReference type="Proteomes" id="UP000784294"/>
    </source>
</evidence>
<dbReference type="Pfam" id="PF00355">
    <property type="entry name" value="Rieske"/>
    <property type="match status" value="1"/>
</dbReference>
<dbReference type="AlphaFoldDB" id="A0A448WYN8"/>
<evidence type="ECO:0000256" key="5">
    <source>
        <dbReference type="ARBA" id="ARBA00022723"/>
    </source>
</evidence>
<keyword evidence="7" id="KW-0408">Iron</keyword>
<accession>A0A448WYN8</accession>
<dbReference type="Proteomes" id="UP000784294">
    <property type="component" value="Unassembled WGS sequence"/>
</dbReference>
<evidence type="ECO:0000256" key="4">
    <source>
        <dbReference type="ARBA" id="ARBA00022714"/>
    </source>
</evidence>
<keyword evidence="6" id="KW-1133">Transmembrane helix</keyword>
<dbReference type="Gene3D" id="1.20.5.270">
    <property type="entry name" value="Ubiquinol cytochrome reductase, transmembrane domain"/>
    <property type="match status" value="1"/>
</dbReference>
<keyword evidence="4" id="KW-0001">2Fe-2S</keyword>
<sequence>MASYFTKSIVSLASSSSVPLTRGKVTNMSISLRKDPVIYSASHRLTPNSFIKLLPFGTKTIASCGISSTYIFYYDIQVGHQFRTFHSDVAKVPSFDEYRLKDTKDPTSNTFESEMDRKFYMYTMALGCTVMGTVAAKYTIKTFLWTLGPGLNAKQAGKVEIKLDAIPEGKNLVIKWRSKPLFIKHRSEEEIARERAVPLSSLRDPETDEQRAQKGKWLICLGVCTHLGCIPIANSGDFSGGYYCPCHGSHYDASGRIRKGPAPKNLEVPPYSFLSDDVVLVG</sequence>
<dbReference type="SUPFAM" id="SSF81502">
    <property type="entry name" value="ISP transmembrane anchor"/>
    <property type="match status" value="1"/>
</dbReference>
<dbReference type="InterPro" id="IPR037008">
    <property type="entry name" value="bc1_Rieske_TM_sf"/>
</dbReference>
<gene>
    <name evidence="13" type="ORF">PXEA_LOCUS16997</name>
</gene>
<keyword evidence="8" id="KW-0411">Iron-sulfur</keyword>
<dbReference type="SUPFAM" id="SSF50022">
    <property type="entry name" value="ISP domain"/>
    <property type="match status" value="1"/>
</dbReference>
<evidence type="ECO:0000256" key="9">
    <source>
        <dbReference type="ARBA" id="ARBA00023136"/>
    </source>
</evidence>
<evidence type="ECO:0000256" key="11">
    <source>
        <dbReference type="ARBA" id="ARBA00034078"/>
    </source>
</evidence>
<keyword evidence="10" id="KW-1015">Disulfide bond</keyword>
<evidence type="ECO:0000313" key="13">
    <source>
        <dbReference type="EMBL" id="VEL23557.1"/>
    </source>
</evidence>
<dbReference type="PRINTS" id="PR00162">
    <property type="entry name" value="RIESKE"/>
</dbReference>
<keyword evidence="5" id="KW-0479">Metal-binding</keyword>
<dbReference type="GO" id="GO:0016020">
    <property type="term" value="C:membrane"/>
    <property type="evidence" value="ECO:0007669"/>
    <property type="project" value="UniProtKB-SubCell"/>
</dbReference>
<protein>
    <recommendedName>
        <fullName evidence="12">Rieske domain-containing protein</fullName>
    </recommendedName>
</protein>
<evidence type="ECO:0000256" key="8">
    <source>
        <dbReference type="ARBA" id="ARBA00023014"/>
    </source>
</evidence>
<dbReference type="PROSITE" id="PS51296">
    <property type="entry name" value="RIESKE"/>
    <property type="match status" value="1"/>
</dbReference>
<comment type="similarity">
    <text evidence="2">Belongs to the Rieske iron-sulfur protein family.</text>
</comment>
<dbReference type="GO" id="GO:0046872">
    <property type="term" value="F:metal ion binding"/>
    <property type="evidence" value="ECO:0007669"/>
    <property type="project" value="UniProtKB-KW"/>
</dbReference>
<dbReference type="NCBIfam" id="TIGR01416">
    <property type="entry name" value="Rieske_proteo"/>
    <property type="match status" value="1"/>
</dbReference>
<evidence type="ECO:0000256" key="2">
    <source>
        <dbReference type="ARBA" id="ARBA00010651"/>
    </source>
</evidence>
<dbReference type="InterPro" id="IPR004192">
    <property type="entry name" value="Rieske_TM"/>
</dbReference>
<evidence type="ECO:0000256" key="10">
    <source>
        <dbReference type="ARBA" id="ARBA00023157"/>
    </source>
</evidence>
<evidence type="ECO:0000256" key="6">
    <source>
        <dbReference type="ARBA" id="ARBA00022989"/>
    </source>
</evidence>
<dbReference type="InterPro" id="IPR017941">
    <property type="entry name" value="Rieske_2Fe-2S"/>
</dbReference>
<name>A0A448WYN8_9PLAT</name>
<dbReference type="FunFam" id="2.102.10.10:FF:000001">
    <property type="entry name" value="Cytochrome b-c1 complex subunit Rieske, mitochondrial"/>
    <property type="match status" value="1"/>
</dbReference>
<organism evidence="13 14">
    <name type="scientific">Protopolystoma xenopodis</name>
    <dbReference type="NCBI Taxonomy" id="117903"/>
    <lineage>
        <taxon>Eukaryota</taxon>
        <taxon>Metazoa</taxon>
        <taxon>Spiralia</taxon>
        <taxon>Lophotrochozoa</taxon>
        <taxon>Platyhelminthes</taxon>
        <taxon>Monogenea</taxon>
        <taxon>Polyopisthocotylea</taxon>
        <taxon>Polystomatidea</taxon>
        <taxon>Polystomatidae</taxon>
        <taxon>Protopolystoma</taxon>
    </lineage>
</organism>
<dbReference type="CDD" id="cd03470">
    <property type="entry name" value="Rieske_cytochrome_bc1"/>
    <property type="match status" value="1"/>
</dbReference>
<evidence type="ECO:0000256" key="7">
    <source>
        <dbReference type="ARBA" id="ARBA00023004"/>
    </source>
</evidence>
<comment type="caution">
    <text evidence="13">The sequence shown here is derived from an EMBL/GenBank/DDBJ whole genome shotgun (WGS) entry which is preliminary data.</text>
</comment>
<proteinExistence type="inferred from homology"/>
<keyword evidence="3" id="KW-0812">Transmembrane</keyword>
<dbReference type="InterPro" id="IPR014349">
    <property type="entry name" value="Rieske_Fe-S_prot"/>
</dbReference>
<dbReference type="Gene3D" id="2.102.10.10">
    <property type="entry name" value="Rieske [2Fe-2S] iron-sulphur domain"/>
    <property type="match status" value="1"/>
</dbReference>
<dbReference type="GO" id="GO:0008121">
    <property type="term" value="F:quinol-cytochrome-c reductase activity"/>
    <property type="evidence" value="ECO:0007669"/>
    <property type="project" value="InterPro"/>
</dbReference>
<dbReference type="InterPro" id="IPR006317">
    <property type="entry name" value="Ubiquinol_cyt_c_Rdtase_Fe-S-su"/>
</dbReference>
<comment type="cofactor">
    <cofactor evidence="11">
        <name>[2Fe-2S] cluster</name>
        <dbReference type="ChEBI" id="CHEBI:190135"/>
    </cofactor>
</comment>
<keyword evidence="14" id="KW-1185">Reference proteome</keyword>
<dbReference type="PANTHER" id="PTHR10134">
    <property type="entry name" value="CYTOCHROME B-C1 COMPLEX SUBUNIT RIESKE, MITOCHONDRIAL"/>
    <property type="match status" value="1"/>
</dbReference>
<comment type="subcellular location">
    <subcellularLocation>
        <location evidence="1">Membrane</location>
        <topology evidence="1">Single-pass membrane protein</topology>
    </subcellularLocation>
</comment>
<dbReference type="EMBL" id="CAAALY010062563">
    <property type="protein sequence ID" value="VEL23557.1"/>
    <property type="molecule type" value="Genomic_DNA"/>
</dbReference>
<dbReference type="OrthoDB" id="1637982at2759"/>
<dbReference type="GO" id="GO:0051537">
    <property type="term" value="F:2 iron, 2 sulfur cluster binding"/>
    <property type="evidence" value="ECO:0007669"/>
    <property type="project" value="UniProtKB-KW"/>
</dbReference>
<feature type="domain" description="Rieske" evidence="12">
    <location>
        <begin position="194"/>
        <end position="280"/>
    </location>
</feature>
<dbReference type="InterPro" id="IPR005805">
    <property type="entry name" value="Rieske_Fe-S_prot_C"/>
</dbReference>
<dbReference type="Pfam" id="PF02921">
    <property type="entry name" value="UCR_TM"/>
    <property type="match status" value="1"/>
</dbReference>